<feature type="compositionally biased region" description="Basic and acidic residues" evidence="1">
    <location>
        <begin position="158"/>
        <end position="170"/>
    </location>
</feature>
<keyword evidence="2" id="KW-0812">Transmembrane</keyword>
<gene>
    <name evidence="3" type="ORF">FE394_01420</name>
</gene>
<dbReference type="EMBL" id="VCDP01000004">
    <property type="protein sequence ID" value="MDX7997890.1"/>
    <property type="molecule type" value="Genomic_DNA"/>
</dbReference>
<sequence length="170" mass="18896">MKLRGYTLRSRTLRRYTRRYTYGAILLAGSLFTPALWAKGEAHLLFHMGLGANGQFFVGGTLQNKGDQPVAGGYLAVLPLNTKCEPETLVVHAFELLTPGEKKEFRVPVSQPLSGYRLIGFGAYDDMGFPLTAIDETAEIIKKREPDERRSCLSARKTTTENKKAETPKS</sequence>
<keyword evidence="3" id="KW-0645">Protease</keyword>
<protein>
    <submittedName>
        <fullName evidence="3">Membrane-associated Zn-dependent protease 1</fullName>
    </submittedName>
</protein>
<proteinExistence type="predicted"/>
<keyword evidence="2" id="KW-1133">Transmembrane helix</keyword>
<comment type="caution">
    <text evidence="3">The sequence shown here is derived from an EMBL/GenBank/DDBJ whole genome shotgun (WGS) entry which is preliminary data.</text>
</comment>
<keyword evidence="4" id="KW-1185">Reference proteome</keyword>
<accession>A0ABU4SH62</accession>
<name>A0ABU4SH62_9GAMM</name>
<keyword evidence="3" id="KW-0378">Hydrolase</keyword>
<keyword evidence="2" id="KW-0472">Membrane</keyword>
<evidence type="ECO:0000256" key="1">
    <source>
        <dbReference type="SAM" id="MobiDB-lite"/>
    </source>
</evidence>
<organism evidence="3 4">
    <name type="scientific">Xenorhabdus littoralis</name>
    <dbReference type="NCBI Taxonomy" id="2582835"/>
    <lineage>
        <taxon>Bacteria</taxon>
        <taxon>Pseudomonadati</taxon>
        <taxon>Pseudomonadota</taxon>
        <taxon>Gammaproteobacteria</taxon>
        <taxon>Enterobacterales</taxon>
        <taxon>Morganellaceae</taxon>
        <taxon>Xenorhabdus</taxon>
    </lineage>
</organism>
<dbReference type="RefSeq" id="WP_319924616.1">
    <property type="nucleotide sequence ID" value="NZ_VCDP01000004.1"/>
</dbReference>
<feature type="region of interest" description="Disordered" evidence="1">
    <location>
        <begin position="145"/>
        <end position="170"/>
    </location>
</feature>
<reference evidence="4" key="1">
    <citation type="journal article" date="2024" name="Toxins">
        <title>Genome Sequence Analysis of Native Xenorhabdus Strains Isolated from Entomopathogenic Nematodes in Argentina.</title>
        <authorList>
            <person name="Palma L."/>
            <person name="Frizzo L."/>
            <person name="Kaiser S."/>
            <person name="Berry C."/>
            <person name="Caballero P."/>
            <person name="Bode H.B."/>
            <person name="Del Valle E.E."/>
        </authorList>
    </citation>
    <scope>NUCLEOTIDE SEQUENCE [LARGE SCALE GENOMIC DNA]</scope>
    <source>
        <strain evidence="4">Reich</strain>
    </source>
</reference>
<dbReference type="Proteomes" id="UP001271640">
    <property type="component" value="Unassembled WGS sequence"/>
</dbReference>
<feature type="transmembrane region" description="Helical" evidence="2">
    <location>
        <begin position="20"/>
        <end position="38"/>
    </location>
</feature>
<dbReference type="GO" id="GO:0008233">
    <property type="term" value="F:peptidase activity"/>
    <property type="evidence" value="ECO:0007669"/>
    <property type="project" value="UniProtKB-KW"/>
</dbReference>
<dbReference type="GO" id="GO:0006508">
    <property type="term" value="P:proteolysis"/>
    <property type="evidence" value="ECO:0007669"/>
    <property type="project" value="UniProtKB-KW"/>
</dbReference>
<evidence type="ECO:0000313" key="3">
    <source>
        <dbReference type="EMBL" id="MDX7997890.1"/>
    </source>
</evidence>
<evidence type="ECO:0000313" key="4">
    <source>
        <dbReference type="Proteomes" id="UP001271640"/>
    </source>
</evidence>
<evidence type="ECO:0000256" key="2">
    <source>
        <dbReference type="SAM" id="Phobius"/>
    </source>
</evidence>